<dbReference type="SUPFAM" id="SSF50370">
    <property type="entry name" value="Ricin B-like lectins"/>
    <property type="match status" value="1"/>
</dbReference>
<dbReference type="OrthoDB" id="2174980at2759"/>
<gene>
    <name evidence="2" type="ORF">LY90DRAFT_505560</name>
</gene>
<dbReference type="Proteomes" id="UP000193920">
    <property type="component" value="Unassembled WGS sequence"/>
</dbReference>
<proteinExistence type="predicted"/>
<accession>A0A1Y2DRV5</accession>
<evidence type="ECO:0000313" key="2">
    <source>
        <dbReference type="EMBL" id="ORY61846.1"/>
    </source>
</evidence>
<dbReference type="InterPro" id="IPR035992">
    <property type="entry name" value="Ricin_B-like_lectins"/>
</dbReference>
<dbReference type="STRING" id="1754190.A0A1Y2DRV5"/>
<feature type="signal peptide" evidence="1">
    <location>
        <begin position="1"/>
        <end position="17"/>
    </location>
</feature>
<keyword evidence="1" id="KW-0732">Signal</keyword>
<name>A0A1Y2DRV5_9FUNG</name>
<sequence length="161" mass="18596">MILGIFIIVNVLNKINALPQDLKGNNKVSVWIYIEYLDSCLYASVLWYIGEDDDGIYFMSASDKEFCISYVDDQIILAKCDENALMKYDEVSKFIKSDNMCISAIDDLRDEEFLRLTKCDRYNKKIFWEISYKKPTKKINATTMTTTTTTTINTTPTSKPM</sequence>
<dbReference type="AlphaFoldDB" id="A0A1Y2DRV5"/>
<keyword evidence="3" id="KW-1185">Reference proteome</keyword>
<reference evidence="2 3" key="1">
    <citation type="submission" date="2016-08" db="EMBL/GenBank/DDBJ databases">
        <title>A Parts List for Fungal Cellulosomes Revealed by Comparative Genomics.</title>
        <authorList>
            <consortium name="DOE Joint Genome Institute"/>
            <person name="Haitjema C.H."/>
            <person name="Gilmore S.P."/>
            <person name="Henske J.K."/>
            <person name="Solomon K.V."/>
            <person name="De Groot R."/>
            <person name="Kuo A."/>
            <person name="Mondo S.J."/>
            <person name="Salamov A.A."/>
            <person name="Labutti K."/>
            <person name="Zhao Z."/>
            <person name="Chiniquy J."/>
            <person name="Barry K."/>
            <person name="Brewer H.M."/>
            <person name="Purvine S.O."/>
            <person name="Wright A.T."/>
            <person name="Boxma B."/>
            <person name="Van Alen T."/>
            <person name="Hackstein J.H."/>
            <person name="Baker S.E."/>
            <person name="Grigoriev I.V."/>
            <person name="O'Malley M.A."/>
        </authorList>
    </citation>
    <scope>NUCLEOTIDE SEQUENCE [LARGE SCALE GENOMIC DNA]</scope>
    <source>
        <strain evidence="2 3">G1</strain>
    </source>
</reference>
<evidence type="ECO:0000313" key="3">
    <source>
        <dbReference type="Proteomes" id="UP000193920"/>
    </source>
</evidence>
<comment type="caution">
    <text evidence="2">The sequence shown here is derived from an EMBL/GenBank/DDBJ whole genome shotgun (WGS) entry which is preliminary data.</text>
</comment>
<protein>
    <recommendedName>
        <fullName evidence="4">Ricin B lectin domain-containing protein</fullName>
    </recommendedName>
</protein>
<dbReference type="EMBL" id="MCOG01000059">
    <property type="protein sequence ID" value="ORY61846.1"/>
    <property type="molecule type" value="Genomic_DNA"/>
</dbReference>
<evidence type="ECO:0008006" key="4">
    <source>
        <dbReference type="Google" id="ProtNLM"/>
    </source>
</evidence>
<evidence type="ECO:0000256" key="1">
    <source>
        <dbReference type="SAM" id="SignalP"/>
    </source>
</evidence>
<feature type="chain" id="PRO_5012982842" description="Ricin B lectin domain-containing protein" evidence="1">
    <location>
        <begin position="18"/>
        <end position="161"/>
    </location>
</feature>
<organism evidence="2 3">
    <name type="scientific">Neocallimastix californiae</name>
    <dbReference type="NCBI Taxonomy" id="1754190"/>
    <lineage>
        <taxon>Eukaryota</taxon>
        <taxon>Fungi</taxon>
        <taxon>Fungi incertae sedis</taxon>
        <taxon>Chytridiomycota</taxon>
        <taxon>Chytridiomycota incertae sedis</taxon>
        <taxon>Neocallimastigomycetes</taxon>
        <taxon>Neocallimastigales</taxon>
        <taxon>Neocallimastigaceae</taxon>
        <taxon>Neocallimastix</taxon>
    </lineage>
</organism>